<protein>
    <recommendedName>
        <fullName evidence="8">Tify domain-containing protein</fullName>
    </recommendedName>
</protein>
<evidence type="ECO:0008006" key="8">
    <source>
        <dbReference type="Google" id="ProtNLM"/>
    </source>
</evidence>
<dbReference type="Proteomes" id="UP001386955">
    <property type="component" value="Unassembled WGS sequence"/>
</dbReference>
<keyword evidence="2" id="KW-0539">Nucleus</keyword>
<feature type="region of interest" description="Disordered" evidence="3">
    <location>
        <begin position="214"/>
        <end position="237"/>
    </location>
</feature>
<reference evidence="6 7" key="1">
    <citation type="submission" date="2024-01" db="EMBL/GenBank/DDBJ databases">
        <title>The genomes of 5 underutilized Papilionoideae crops provide insights into root nodulation and disease resistanc.</title>
        <authorList>
            <person name="Jiang F."/>
        </authorList>
    </citation>
    <scope>NUCLEOTIDE SEQUENCE [LARGE SCALE GENOMIC DNA]</scope>
    <source>
        <strain evidence="6">DUOXIRENSHENG_FW03</strain>
        <tissue evidence="6">Leaves</tissue>
    </source>
</reference>
<dbReference type="AlphaFoldDB" id="A0AAN9SSC9"/>
<proteinExistence type="predicted"/>
<dbReference type="FunFam" id="3.40.630.30:FF:000073">
    <property type="entry name" value="PHD finger family protein"/>
    <property type="match status" value="1"/>
</dbReference>
<evidence type="ECO:0000256" key="1">
    <source>
        <dbReference type="ARBA" id="ARBA00004123"/>
    </source>
</evidence>
<dbReference type="Pfam" id="PF23209">
    <property type="entry name" value="IDM1_C"/>
    <property type="match status" value="1"/>
</dbReference>
<evidence type="ECO:0000313" key="6">
    <source>
        <dbReference type="EMBL" id="KAK7404805.1"/>
    </source>
</evidence>
<dbReference type="SUPFAM" id="SSF55729">
    <property type="entry name" value="Acyl-CoA N-acyltransferases (Nat)"/>
    <property type="match status" value="1"/>
</dbReference>
<dbReference type="InterPro" id="IPR032308">
    <property type="entry name" value="TDBD"/>
</dbReference>
<comment type="caution">
    <text evidence="6">The sequence shown here is derived from an EMBL/GenBank/DDBJ whole genome shotgun (WGS) entry which is preliminary data.</text>
</comment>
<feature type="domain" description="Tify" evidence="4">
    <location>
        <begin position="291"/>
        <end position="344"/>
    </location>
</feature>
<evidence type="ECO:0000256" key="2">
    <source>
        <dbReference type="ARBA" id="ARBA00023242"/>
    </source>
</evidence>
<dbReference type="GO" id="GO:0042393">
    <property type="term" value="F:histone binding"/>
    <property type="evidence" value="ECO:0007669"/>
    <property type="project" value="TreeGrafter"/>
</dbReference>
<organism evidence="6 7">
    <name type="scientific">Psophocarpus tetragonolobus</name>
    <name type="common">Winged bean</name>
    <name type="synonym">Dolichos tetragonolobus</name>
    <dbReference type="NCBI Taxonomy" id="3891"/>
    <lineage>
        <taxon>Eukaryota</taxon>
        <taxon>Viridiplantae</taxon>
        <taxon>Streptophyta</taxon>
        <taxon>Embryophyta</taxon>
        <taxon>Tracheophyta</taxon>
        <taxon>Spermatophyta</taxon>
        <taxon>Magnoliopsida</taxon>
        <taxon>eudicotyledons</taxon>
        <taxon>Gunneridae</taxon>
        <taxon>Pentapetalae</taxon>
        <taxon>rosids</taxon>
        <taxon>fabids</taxon>
        <taxon>Fabales</taxon>
        <taxon>Fabaceae</taxon>
        <taxon>Papilionoideae</taxon>
        <taxon>50 kb inversion clade</taxon>
        <taxon>NPAAA clade</taxon>
        <taxon>indigoferoid/millettioid clade</taxon>
        <taxon>Phaseoleae</taxon>
        <taxon>Psophocarpus</taxon>
    </lineage>
</organism>
<dbReference type="GO" id="GO:0005634">
    <property type="term" value="C:nucleus"/>
    <property type="evidence" value="ECO:0007669"/>
    <property type="project" value="UniProtKB-SubCell"/>
</dbReference>
<sequence>MTNDTNLGNFMELPKVRVGLKREFANAMRAQSEICNSLGRTRSNNTRNVIQVPNRYARKRFRKSSSFKVKQETLASLARTEKDISDASSKEEKKGDMLNDQEHKSQVANKTKVVLVCDKNNRNGELKSITETEAAIVISEEKHNNDEPKSEEENEVAIVVSCEDNKNDEPKTEVVQIQMQSVHDYGGVENEGRDSGVVPILGCKANPVKRFMQQKPKKVKDGDGKMTSDGIEKEDEGGFMTDASTIRRMSKGFVDKKFPSTLKDLLSSGILEGLHVNYVRGLKVNTTRLSGVISGNGVICYCEACNGVDVVTPTIFELHAGSLNKRPSEYIFIENGGTLRDLMNTFLNIPSITLEEAVQRLLGNFLVKKSKFCVKCREPVVLPNSLNHGMKRNLSHSKSQGKITRKDLRLHKLVFEADVLKDGTELAYYAREKQLLVGYKRGSGIVCSCCECEVSPSQFEAHAGWASRRKPGQDFSKSFGPRTVIICDQELPEGNWFCCLDCDQIHTTLENLVARGEEILPDSLVSLIRKKYDDKGLKIRIDLDIKWRVLNWKMADTKETRQLLSKVVAIFHEQFDPIIHSTTGIDYIPTMLFGRNIKGQDFSGMYCALLIVNQKVVSAGVFRVFGPEVAELPLVATIANCQGQGYFQSLFCCIEGLLRSLKVKHFVLPAADEAVSIWTNKFGFTKLNQDEINNYRRYYYMMIFQGTSLLHKPILDL</sequence>
<feature type="compositionally biased region" description="Basic and acidic residues" evidence="3">
    <location>
        <begin position="79"/>
        <end position="105"/>
    </location>
</feature>
<dbReference type="GO" id="GO:0000977">
    <property type="term" value="F:RNA polymerase II transcription regulatory region sequence-specific DNA binding"/>
    <property type="evidence" value="ECO:0007669"/>
    <property type="project" value="TreeGrafter"/>
</dbReference>
<evidence type="ECO:0000259" key="4">
    <source>
        <dbReference type="Pfam" id="PF16135"/>
    </source>
</evidence>
<name>A0AAN9SSC9_PSOTE</name>
<dbReference type="PANTHER" id="PTHR47025">
    <property type="entry name" value="AUTOIMMUNE REGULATOR"/>
    <property type="match status" value="1"/>
</dbReference>
<dbReference type="PANTHER" id="PTHR47025:SF2">
    <property type="entry name" value="AUTOIMMUNE REGULATOR"/>
    <property type="match status" value="1"/>
</dbReference>
<dbReference type="InterPro" id="IPR016181">
    <property type="entry name" value="Acyl_CoA_acyltransferase"/>
</dbReference>
<dbReference type="Gene3D" id="3.40.630.30">
    <property type="match status" value="1"/>
</dbReference>
<dbReference type="InterPro" id="IPR056511">
    <property type="entry name" value="IDM1_C"/>
</dbReference>
<accession>A0AAN9SSC9</accession>
<dbReference type="Pfam" id="PF16135">
    <property type="entry name" value="TDBD"/>
    <property type="match status" value="2"/>
</dbReference>
<dbReference type="GO" id="GO:0003682">
    <property type="term" value="F:chromatin binding"/>
    <property type="evidence" value="ECO:0007669"/>
    <property type="project" value="TreeGrafter"/>
</dbReference>
<evidence type="ECO:0000256" key="3">
    <source>
        <dbReference type="SAM" id="MobiDB-lite"/>
    </source>
</evidence>
<gene>
    <name evidence="6" type="ORF">VNO78_05769</name>
</gene>
<feature type="region of interest" description="Disordered" evidence="3">
    <location>
        <begin position="78"/>
        <end position="105"/>
    </location>
</feature>
<evidence type="ECO:0000259" key="5">
    <source>
        <dbReference type="Pfam" id="PF23209"/>
    </source>
</evidence>
<keyword evidence="7" id="KW-1185">Reference proteome</keyword>
<feature type="domain" description="Tify" evidence="4">
    <location>
        <begin position="442"/>
        <end position="472"/>
    </location>
</feature>
<evidence type="ECO:0000313" key="7">
    <source>
        <dbReference type="Proteomes" id="UP001386955"/>
    </source>
</evidence>
<dbReference type="EMBL" id="JAYMYS010000002">
    <property type="protein sequence ID" value="KAK7404805.1"/>
    <property type="molecule type" value="Genomic_DNA"/>
</dbReference>
<feature type="domain" description="Increased DNA methylation 1 C-terminal" evidence="5">
    <location>
        <begin position="575"/>
        <end position="713"/>
    </location>
</feature>
<dbReference type="GO" id="GO:0045944">
    <property type="term" value="P:positive regulation of transcription by RNA polymerase II"/>
    <property type="evidence" value="ECO:0007669"/>
    <property type="project" value="TreeGrafter"/>
</dbReference>
<comment type="subcellular location">
    <subcellularLocation>
        <location evidence="1">Nucleus</location>
    </subcellularLocation>
</comment>